<evidence type="ECO:0000313" key="2">
    <source>
        <dbReference type="EMBL" id="KAJ4368033.1"/>
    </source>
</evidence>
<dbReference type="AlphaFoldDB" id="A0A9W8Y5V2"/>
<evidence type="ECO:0000313" key="3">
    <source>
        <dbReference type="Proteomes" id="UP001140560"/>
    </source>
</evidence>
<dbReference type="Gene3D" id="1.25.40.10">
    <property type="entry name" value="Tetratricopeptide repeat domain"/>
    <property type="match status" value="1"/>
</dbReference>
<gene>
    <name evidence="2" type="ORF">N0V83_006388</name>
</gene>
<proteinExistence type="predicted"/>
<keyword evidence="3" id="KW-1185">Reference proteome</keyword>
<comment type="caution">
    <text evidence="2">The sequence shown here is derived from an EMBL/GenBank/DDBJ whole genome shotgun (WGS) entry which is preliminary data.</text>
</comment>
<organism evidence="2 3">
    <name type="scientific">Neocucurbitaria cava</name>
    <dbReference type="NCBI Taxonomy" id="798079"/>
    <lineage>
        <taxon>Eukaryota</taxon>
        <taxon>Fungi</taxon>
        <taxon>Dikarya</taxon>
        <taxon>Ascomycota</taxon>
        <taxon>Pezizomycotina</taxon>
        <taxon>Dothideomycetes</taxon>
        <taxon>Pleosporomycetidae</taxon>
        <taxon>Pleosporales</taxon>
        <taxon>Pleosporineae</taxon>
        <taxon>Cucurbitariaceae</taxon>
        <taxon>Neocucurbitaria</taxon>
    </lineage>
</organism>
<feature type="region of interest" description="Disordered" evidence="1">
    <location>
        <begin position="62"/>
        <end position="91"/>
    </location>
</feature>
<protein>
    <submittedName>
        <fullName evidence="2">Uncharacterized protein</fullName>
    </submittedName>
</protein>
<dbReference type="SUPFAM" id="SSF48452">
    <property type="entry name" value="TPR-like"/>
    <property type="match status" value="1"/>
</dbReference>
<dbReference type="OrthoDB" id="3791184at2759"/>
<name>A0A9W8Y5V2_9PLEO</name>
<evidence type="ECO:0000256" key="1">
    <source>
        <dbReference type="SAM" id="MobiDB-lite"/>
    </source>
</evidence>
<sequence>MPSMVMDHAADIAQIVHKLKVERDTWEAVASKYKEAFEAQTKRLQELQDICFATQAELENERAQQRRLHVTSDPSENRRPGTVDGTGESSRAQSFGTAAILSTRKISSHRPQQSVGDCNNPLYKRVQEAMDQRNYGTALVEVERLLRGPLSSKARAEGLLLKSDILRASGPDEIYDALAACSEALELCDRLSELEAFLPRIQYQRGILYYELRMLHQARQAFSTVSDDELLSNTASDYDDIDYLRGGKRRSGFDENRTEELLVHLREHGFEVSSTSVGDFGKFSRLTYDHLEQASTYEHAAPTVCYCEGKTHVAAPSMEGFEERYALIQSVAW</sequence>
<dbReference type="InterPro" id="IPR011990">
    <property type="entry name" value="TPR-like_helical_dom_sf"/>
</dbReference>
<accession>A0A9W8Y5V2</accession>
<dbReference type="EMBL" id="JAPEUY010000011">
    <property type="protein sequence ID" value="KAJ4368033.1"/>
    <property type="molecule type" value="Genomic_DNA"/>
</dbReference>
<dbReference type="Proteomes" id="UP001140560">
    <property type="component" value="Unassembled WGS sequence"/>
</dbReference>
<reference evidence="2" key="1">
    <citation type="submission" date="2022-10" db="EMBL/GenBank/DDBJ databases">
        <title>Tapping the CABI collections for fungal endophytes: first genome assemblies for Collariella, Neodidymelliopsis, Ascochyta clinopodiicola, Didymella pomorum, Didymosphaeria variabile, Neocosmospora piperis and Neocucurbitaria cava.</title>
        <authorList>
            <person name="Hill R."/>
        </authorList>
    </citation>
    <scope>NUCLEOTIDE SEQUENCE</scope>
    <source>
        <strain evidence="2">IMI 356814</strain>
    </source>
</reference>